<evidence type="ECO:0000256" key="1">
    <source>
        <dbReference type="SAM" id="Phobius"/>
    </source>
</evidence>
<dbReference type="EMBL" id="FWEU01000002">
    <property type="protein sequence ID" value="SLM23809.1"/>
    <property type="molecule type" value="Genomic_DNA"/>
</dbReference>
<feature type="transmembrane region" description="Helical" evidence="1">
    <location>
        <begin position="47"/>
        <end position="73"/>
    </location>
</feature>
<organism evidence="2 3">
    <name type="scientific">Stenotrophomonas indicatrix</name>
    <dbReference type="NCBI Taxonomy" id="2045451"/>
    <lineage>
        <taxon>Bacteria</taxon>
        <taxon>Pseudomonadati</taxon>
        <taxon>Pseudomonadota</taxon>
        <taxon>Gammaproteobacteria</taxon>
        <taxon>Lysobacterales</taxon>
        <taxon>Lysobacteraceae</taxon>
        <taxon>Stenotrophomonas</taxon>
    </lineage>
</organism>
<evidence type="ECO:0000313" key="3">
    <source>
        <dbReference type="Proteomes" id="UP000191133"/>
    </source>
</evidence>
<proteinExistence type="predicted"/>
<dbReference type="RefSeq" id="WP_080149160.1">
    <property type="nucleotide sequence ID" value="NZ_FWEU01000002.1"/>
</dbReference>
<gene>
    <name evidence="2" type="ORF">SAMN04488690_1510</name>
</gene>
<reference evidence="3" key="1">
    <citation type="submission" date="2016-10" db="EMBL/GenBank/DDBJ databases">
        <authorList>
            <person name="Varghese N."/>
        </authorList>
    </citation>
    <scope>NUCLEOTIDE SEQUENCE [LARGE SCALE GENOMIC DNA]</scope>
    <source>
        <strain evidence="3">92MFCol6.1</strain>
    </source>
</reference>
<feature type="transmembrane region" description="Helical" evidence="1">
    <location>
        <begin position="80"/>
        <end position="100"/>
    </location>
</feature>
<accession>A0A1W1GWS0</accession>
<protein>
    <submittedName>
        <fullName evidence="2">Uncharacterized protein</fullName>
    </submittedName>
</protein>
<keyword evidence="1" id="KW-0472">Membrane</keyword>
<name>A0A1W1GWS0_9GAMM</name>
<evidence type="ECO:0000313" key="2">
    <source>
        <dbReference type="EMBL" id="SLM23809.1"/>
    </source>
</evidence>
<dbReference type="Proteomes" id="UP000191133">
    <property type="component" value="Unassembled WGS sequence"/>
</dbReference>
<keyword evidence="1" id="KW-1133">Transmembrane helix</keyword>
<feature type="transmembrane region" description="Helical" evidence="1">
    <location>
        <begin position="120"/>
        <end position="141"/>
    </location>
</feature>
<dbReference type="AlphaFoldDB" id="A0A1W1GWS0"/>
<feature type="transmembrane region" description="Helical" evidence="1">
    <location>
        <begin position="12"/>
        <end position="35"/>
    </location>
</feature>
<sequence length="164" mass="16197">MTSFPASPGRRAVAAILAVFAAALLPSLVIGGLIAGLSLGQEVATAALAAALMFVLAFAHAVAVLLPMGLVLLSSGRVRWVWFALVGAGLGALAMATCAWPDGSGGALMSPLSSAGNFDWASYAFSVLVAAGFGLMAGLAFHAVFRAVLAGAAAPSPGAQQRTG</sequence>
<keyword evidence="1" id="KW-0812">Transmembrane</keyword>